<feature type="domain" description="Protein kinase" evidence="5">
    <location>
        <begin position="426"/>
        <end position="747"/>
    </location>
</feature>
<dbReference type="VEuPathDB" id="FungiDB:SDRG_01023"/>
<keyword evidence="7" id="KW-1185">Reference proteome</keyword>
<dbReference type="PANTHER" id="PTHR44329:SF214">
    <property type="entry name" value="PROTEIN KINASE DOMAIN-CONTAINING PROTEIN"/>
    <property type="match status" value="1"/>
</dbReference>
<dbReference type="PANTHER" id="PTHR44329">
    <property type="entry name" value="SERINE/THREONINE-PROTEIN KINASE TNNI3K-RELATED"/>
    <property type="match status" value="1"/>
</dbReference>
<evidence type="ECO:0000256" key="2">
    <source>
        <dbReference type="ARBA" id="ARBA00022737"/>
    </source>
</evidence>
<keyword evidence="3" id="KW-1133">Transmembrane helix</keyword>
<evidence type="ECO:0000259" key="5">
    <source>
        <dbReference type="PROSITE" id="PS50011"/>
    </source>
</evidence>
<keyword evidence="6" id="KW-0418">Kinase</keyword>
<dbReference type="STRING" id="1156394.T0QVD5"/>
<evidence type="ECO:0000313" key="7">
    <source>
        <dbReference type="Proteomes" id="UP000030762"/>
    </source>
</evidence>
<keyword evidence="1" id="KW-0433">Leucine-rich repeat</keyword>
<dbReference type="OrthoDB" id="4062651at2759"/>
<dbReference type="InterPro" id="IPR008271">
    <property type="entry name" value="Ser/Thr_kinase_AS"/>
</dbReference>
<dbReference type="PROSITE" id="PS51450">
    <property type="entry name" value="LRR"/>
    <property type="match status" value="1"/>
</dbReference>
<protein>
    <submittedName>
        <fullName evidence="6">TKL protein kinase</fullName>
    </submittedName>
</protein>
<feature type="signal peptide" evidence="4">
    <location>
        <begin position="1"/>
        <end position="19"/>
    </location>
</feature>
<dbReference type="InterPro" id="IPR000719">
    <property type="entry name" value="Prot_kinase_dom"/>
</dbReference>
<dbReference type="PROSITE" id="PS00108">
    <property type="entry name" value="PROTEIN_KINASE_ST"/>
    <property type="match status" value="1"/>
</dbReference>
<dbReference type="SUPFAM" id="SSF56112">
    <property type="entry name" value="Protein kinase-like (PK-like)"/>
    <property type="match status" value="1"/>
</dbReference>
<keyword evidence="4" id="KW-0732">Signal</keyword>
<dbReference type="InterPro" id="IPR032675">
    <property type="entry name" value="LRR_dom_sf"/>
</dbReference>
<dbReference type="InParanoid" id="T0QVD5"/>
<dbReference type="InterPro" id="IPR011009">
    <property type="entry name" value="Kinase-like_dom_sf"/>
</dbReference>
<dbReference type="AlphaFoldDB" id="T0QVD5"/>
<keyword evidence="2" id="KW-0677">Repeat</keyword>
<evidence type="ECO:0000313" key="6">
    <source>
        <dbReference type="EMBL" id="EQC42184.1"/>
    </source>
</evidence>
<dbReference type="GeneID" id="19941750"/>
<organism evidence="6 7">
    <name type="scientific">Saprolegnia diclina (strain VS20)</name>
    <dbReference type="NCBI Taxonomy" id="1156394"/>
    <lineage>
        <taxon>Eukaryota</taxon>
        <taxon>Sar</taxon>
        <taxon>Stramenopiles</taxon>
        <taxon>Oomycota</taxon>
        <taxon>Saprolegniomycetes</taxon>
        <taxon>Saprolegniales</taxon>
        <taxon>Saprolegniaceae</taxon>
        <taxon>Saprolegnia</taxon>
    </lineage>
</organism>
<dbReference type="eggNOG" id="KOG0192">
    <property type="taxonomic scope" value="Eukaryota"/>
</dbReference>
<dbReference type="Proteomes" id="UP000030762">
    <property type="component" value="Unassembled WGS sequence"/>
</dbReference>
<dbReference type="Gene3D" id="1.10.510.10">
    <property type="entry name" value="Transferase(Phosphotransferase) domain 1"/>
    <property type="match status" value="2"/>
</dbReference>
<sequence>MRPRTTALAVLLLVAAIAAYDLGSDPRLASGPGRRVAASTFTTDCAGVSFRTDDDFVLPDQPSCVYYPNGTVWRGANKTDLFYFEKEKVNRTGNIKNAIYGGMQIDVLGMLPTKTPIVVLDGVGLRSLNTSLDGSLTARIANGVLALYLWNNQLTEINTTFNENLQELYLANNSISSLSIRSPSLISLDMRNNVLTDAAFALGRVNLPPSLSLLALDNNSLSAVPPLPPLVSAVALGYNNISSIASVAWPSTLRSLVLNDNKLTEVVSNFPPMLRILSFAGNRLTAFYANESQYELLSQVNESATIPGYDIPKLFTTLTNASCVGHKETRLLFGVYPICILPDTPSVLAATAAERVSWGLLTALLLLVIALTAAVAYTVLRRCHPPARKWYDDDAHFFAIADSTRLGYDVRFDHALQEFRIPVDDLERDIVLAKGGFGVVYKATLRRTTPVAMKRMLPAVLDSPQAIDEFMHEIRLYAQLQHPKVVQFIGMAWSTLANISMVTEFMPHGDAWALVEANKDVVTSWFEAMVAGGQATTAINSVSRRHTASSSTADASYVVTMPSSNDSSVHALPGASRFAIISDVVDAMVYLHSFPTPVIHRDIKARNVLLGPHYEAKLTDFGTSRLRVDDLTMTAEIGTSAWIAPEVLKGVRYTEKADIYSFGVLMAELDTAEVPYSNVYLEPGCTLALARARIAMLVATGDLVPTFTDACPSGIVAIAQRCLAHDPALRPTAAELALLLRQYHPEKHGSFDAVLEPCHESVEPRLDGV</sequence>
<reference evidence="6 7" key="1">
    <citation type="submission" date="2012-04" db="EMBL/GenBank/DDBJ databases">
        <title>The Genome Sequence of Saprolegnia declina VS20.</title>
        <authorList>
            <consortium name="The Broad Institute Genome Sequencing Platform"/>
            <person name="Russ C."/>
            <person name="Nusbaum C."/>
            <person name="Tyler B."/>
            <person name="van West P."/>
            <person name="Dieguez-Uribeondo J."/>
            <person name="de Bruijn I."/>
            <person name="Tripathy S."/>
            <person name="Jiang R."/>
            <person name="Young S.K."/>
            <person name="Zeng Q."/>
            <person name="Gargeya S."/>
            <person name="Fitzgerald M."/>
            <person name="Haas B."/>
            <person name="Abouelleil A."/>
            <person name="Alvarado L."/>
            <person name="Arachchi H.M."/>
            <person name="Berlin A."/>
            <person name="Chapman S.B."/>
            <person name="Goldberg J."/>
            <person name="Griggs A."/>
            <person name="Gujja S."/>
            <person name="Hansen M."/>
            <person name="Howarth C."/>
            <person name="Imamovic A."/>
            <person name="Larimer J."/>
            <person name="McCowen C."/>
            <person name="Montmayeur A."/>
            <person name="Murphy C."/>
            <person name="Neiman D."/>
            <person name="Pearson M."/>
            <person name="Priest M."/>
            <person name="Roberts A."/>
            <person name="Saif S."/>
            <person name="Shea T."/>
            <person name="Sisk P."/>
            <person name="Sykes S."/>
            <person name="Wortman J."/>
            <person name="Nusbaum C."/>
            <person name="Birren B."/>
        </authorList>
    </citation>
    <scope>NUCLEOTIDE SEQUENCE [LARGE SCALE GENOMIC DNA]</scope>
    <source>
        <strain evidence="6 7">VS20</strain>
    </source>
</reference>
<dbReference type="GO" id="GO:0005524">
    <property type="term" value="F:ATP binding"/>
    <property type="evidence" value="ECO:0007669"/>
    <property type="project" value="InterPro"/>
</dbReference>
<evidence type="ECO:0000256" key="3">
    <source>
        <dbReference type="SAM" id="Phobius"/>
    </source>
</evidence>
<dbReference type="InterPro" id="IPR001245">
    <property type="entry name" value="Ser-Thr/Tyr_kinase_cat_dom"/>
</dbReference>
<name>T0QVD5_SAPDV</name>
<dbReference type="InterPro" id="IPR001611">
    <property type="entry name" value="Leu-rich_rpt"/>
</dbReference>
<evidence type="ECO:0000256" key="4">
    <source>
        <dbReference type="SAM" id="SignalP"/>
    </source>
</evidence>
<dbReference type="SUPFAM" id="SSF52058">
    <property type="entry name" value="L domain-like"/>
    <property type="match status" value="1"/>
</dbReference>
<dbReference type="PROSITE" id="PS50011">
    <property type="entry name" value="PROTEIN_KINASE_DOM"/>
    <property type="match status" value="1"/>
</dbReference>
<dbReference type="Pfam" id="PF07714">
    <property type="entry name" value="PK_Tyr_Ser-Thr"/>
    <property type="match status" value="1"/>
</dbReference>
<dbReference type="Gene3D" id="3.80.10.10">
    <property type="entry name" value="Ribonuclease Inhibitor"/>
    <property type="match status" value="1"/>
</dbReference>
<dbReference type="GO" id="GO:0004674">
    <property type="term" value="F:protein serine/threonine kinase activity"/>
    <property type="evidence" value="ECO:0007669"/>
    <property type="project" value="TreeGrafter"/>
</dbReference>
<keyword evidence="6" id="KW-0808">Transferase</keyword>
<feature type="chain" id="PRO_5004583553" evidence="4">
    <location>
        <begin position="20"/>
        <end position="769"/>
    </location>
</feature>
<dbReference type="EMBL" id="JH767133">
    <property type="protein sequence ID" value="EQC42184.1"/>
    <property type="molecule type" value="Genomic_DNA"/>
</dbReference>
<feature type="transmembrane region" description="Helical" evidence="3">
    <location>
        <begin position="358"/>
        <end position="380"/>
    </location>
</feature>
<proteinExistence type="predicted"/>
<gene>
    <name evidence="6" type="ORF">SDRG_01023</name>
</gene>
<keyword evidence="3" id="KW-0812">Transmembrane</keyword>
<dbReference type="InterPro" id="IPR051681">
    <property type="entry name" value="Ser/Thr_Kinases-Pseudokinases"/>
</dbReference>
<keyword evidence="3" id="KW-0472">Membrane</keyword>
<dbReference type="RefSeq" id="XP_008604753.1">
    <property type="nucleotide sequence ID" value="XM_008606531.1"/>
</dbReference>
<evidence type="ECO:0000256" key="1">
    <source>
        <dbReference type="ARBA" id="ARBA00022614"/>
    </source>
</evidence>
<accession>T0QVD5</accession>
<dbReference type="SMART" id="SM00220">
    <property type="entry name" value="S_TKc"/>
    <property type="match status" value="1"/>
</dbReference>